<evidence type="ECO:0000259" key="3">
    <source>
        <dbReference type="PROSITE" id="PS51747"/>
    </source>
</evidence>
<dbReference type="EMBL" id="BORP01000001">
    <property type="protein sequence ID" value="GIO25783.1"/>
    <property type="molecule type" value="Genomic_DNA"/>
</dbReference>
<sequence length="225" mass="25519">MENWNELSEPWKRCFLQAWKAYCHGSIPIGAVLVDSEGEIFLEGRNRVHELTAPEGQLCDCRIAHAEMNVLVQVKTSDYEKLSGAMIYSTMEPCIQCFGAIILSRIKNISFAAIDDKLAGATTLEDRHGFIKSRNLNIAGPFSHLGEIQIILRTDFLLRIFDSEYADPLIAAHEKDYPIGVALGRHYHRNNRLQVAKKETIPFGELFNEFSFDIKRAREGYTLGK</sequence>
<reference evidence="4" key="1">
    <citation type="submission" date="2021-03" db="EMBL/GenBank/DDBJ databases">
        <title>Antimicrobial resistance genes in bacteria isolated from Japanese honey, and their potential for conferring macrolide and lincosamide resistance in the American foulbrood pathogen Paenibacillus larvae.</title>
        <authorList>
            <person name="Okamoto M."/>
            <person name="Kumagai M."/>
            <person name="Kanamori H."/>
            <person name="Takamatsu D."/>
        </authorList>
    </citation>
    <scope>NUCLEOTIDE SEQUENCE</scope>
    <source>
        <strain evidence="4">J43TS3</strain>
    </source>
</reference>
<evidence type="ECO:0000313" key="5">
    <source>
        <dbReference type="Proteomes" id="UP000676917"/>
    </source>
</evidence>
<keyword evidence="2" id="KW-0862">Zinc</keyword>
<dbReference type="GO" id="GO:0008270">
    <property type="term" value="F:zinc ion binding"/>
    <property type="evidence" value="ECO:0007669"/>
    <property type="project" value="InterPro"/>
</dbReference>
<dbReference type="GO" id="GO:0016787">
    <property type="term" value="F:hydrolase activity"/>
    <property type="evidence" value="ECO:0007669"/>
    <property type="project" value="InterPro"/>
</dbReference>
<dbReference type="AlphaFoldDB" id="A0A920C5Q0"/>
<keyword evidence="5" id="KW-1185">Reference proteome</keyword>
<proteinExistence type="predicted"/>
<dbReference type="Gene3D" id="3.40.140.10">
    <property type="entry name" value="Cytidine Deaminase, domain 2"/>
    <property type="match status" value="1"/>
</dbReference>
<dbReference type="InterPro" id="IPR016192">
    <property type="entry name" value="APOBEC/CMP_deaminase_Zn-bd"/>
</dbReference>
<accession>A0A920C5Q0</accession>
<evidence type="ECO:0000256" key="2">
    <source>
        <dbReference type="ARBA" id="ARBA00022833"/>
    </source>
</evidence>
<feature type="domain" description="CMP/dCMP-type deaminase" evidence="3">
    <location>
        <begin position="5"/>
        <end position="125"/>
    </location>
</feature>
<dbReference type="Proteomes" id="UP000676917">
    <property type="component" value="Unassembled WGS sequence"/>
</dbReference>
<dbReference type="PROSITE" id="PS51747">
    <property type="entry name" value="CYT_DCMP_DEAMINASES_2"/>
    <property type="match status" value="1"/>
</dbReference>
<dbReference type="CDD" id="cd01285">
    <property type="entry name" value="nucleoside_deaminase"/>
    <property type="match status" value="1"/>
</dbReference>
<dbReference type="RefSeq" id="WP_212919301.1">
    <property type="nucleotide sequence ID" value="NZ_BORP01000001.1"/>
</dbReference>
<gene>
    <name evidence="4" type="ORF">J43TS3_03940</name>
</gene>
<dbReference type="Pfam" id="PF00383">
    <property type="entry name" value="dCMP_cyt_deam_1"/>
    <property type="match status" value="1"/>
</dbReference>
<name>A0A920C5Q0_9BACI</name>
<evidence type="ECO:0000313" key="4">
    <source>
        <dbReference type="EMBL" id="GIO25783.1"/>
    </source>
</evidence>
<keyword evidence="1" id="KW-0479">Metal-binding</keyword>
<dbReference type="PROSITE" id="PS00903">
    <property type="entry name" value="CYT_DCMP_DEAMINASES_1"/>
    <property type="match status" value="1"/>
</dbReference>
<protein>
    <recommendedName>
        <fullName evidence="3">CMP/dCMP-type deaminase domain-containing protein</fullName>
    </recommendedName>
</protein>
<dbReference type="PANTHER" id="PTHR11079">
    <property type="entry name" value="CYTOSINE DEAMINASE FAMILY MEMBER"/>
    <property type="match status" value="1"/>
</dbReference>
<evidence type="ECO:0000256" key="1">
    <source>
        <dbReference type="ARBA" id="ARBA00022723"/>
    </source>
</evidence>
<dbReference type="PANTHER" id="PTHR11079:SF179">
    <property type="entry name" value="TRNA(ADENINE(34)) DEAMINASE, CHLOROPLASTIC"/>
    <property type="match status" value="1"/>
</dbReference>
<comment type="caution">
    <text evidence="4">The sequence shown here is derived from an EMBL/GenBank/DDBJ whole genome shotgun (WGS) entry which is preliminary data.</text>
</comment>
<dbReference type="InterPro" id="IPR002125">
    <property type="entry name" value="CMP_dCMP_dom"/>
</dbReference>
<organism evidence="4 5">
    <name type="scientific">Ornithinibacillus bavariensis</name>
    <dbReference type="NCBI Taxonomy" id="545502"/>
    <lineage>
        <taxon>Bacteria</taxon>
        <taxon>Bacillati</taxon>
        <taxon>Bacillota</taxon>
        <taxon>Bacilli</taxon>
        <taxon>Bacillales</taxon>
        <taxon>Bacillaceae</taxon>
        <taxon>Ornithinibacillus</taxon>
    </lineage>
</organism>
<dbReference type="InterPro" id="IPR016193">
    <property type="entry name" value="Cytidine_deaminase-like"/>
</dbReference>
<dbReference type="SUPFAM" id="SSF53927">
    <property type="entry name" value="Cytidine deaminase-like"/>
    <property type="match status" value="1"/>
</dbReference>